<name>A0A378QCL7_MORLA</name>
<gene>
    <name evidence="1" type="ORF">NCTC7911_00014</name>
</gene>
<dbReference type="EMBL" id="UGQC01000001">
    <property type="protein sequence ID" value="STY98656.1"/>
    <property type="molecule type" value="Genomic_DNA"/>
</dbReference>
<keyword evidence="2" id="KW-1185">Reference proteome</keyword>
<reference evidence="1 2" key="1">
    <citation type="submission" date="2018-06" db="EMBL/GenBank/DDBJ databases">
        <authorList>
            <consortium name="Pathogen Informatics"/>
            <person name="Doyle S."/>
        </authorList>
    </citation>
    <scope>NUCLEOTIDE SEQUENCE [LARGE SCALE GENOMIC DNA]</scope>
    <source>
        <strain evidence="1 2">NCTC7911</strain>
    </source>
</reference>
<dbReference type="AlphaFoldDB" id="A0A378QCL7"/>
<sequence length="58" mass="6532">MARYNVNLHFKKPSGASGGNRWFLVHATSESEAKQTALEQAKSQNPDYLWSVDKVKPL</sequence>
<organism evidence="1 2">
    <name type="scientific">Moraxella lacunata</name>
    <dbReference type="NCBI Taxonomy" id="477"/>
    <lineage>
        <taxon>Bacteria</taxon>
        <taxon>Pseudomonadati</taxon>
        <taxon>Pseudomonadota</taxon>
        <taxon>Gammaproteobacteria</taxon>
        <taxon>Moraxellales</taxon>
        <taxon>Moraxellaceae</taxon>
        <taxon>Moraxella</taxon>
    </lineage>
</organism>
<protein>
    <submittedName>
        <fullName evidence="1">Uncharacterized protein</fullName>
    </submittedName>
</protein>
<accession>A0A378QCL7</accession>
<evidence type="ECO:0000313" key="2">
    <source>
        <dbReference type="Proteomes" id="UP000254107"/>
    </source>
</evidence>
<evidence type="ECO:0000313" key="1">
    <source>
        <dbReference type="EMBL" id="STY98656.1"/>
    </source>
</evidence>
<proteinExistence type="predicted"/>
<dbReference type="GeneID" id="302271621"/>
<dbReference type="RefSeq" id="WP_156471107.1">
    <property type="nucleotide sequence ID" value="NZ_MXAN01000102.1"/>
</dbReference>
<dbReference type="Proteomes" id="UP000254107">
    <property type="component" value="Unassembled WGS sequence"/>
</dbReference>